<evidence type="ECO:0000313" key="2">
    <source>
        <dbReference type="Proteomes" id="UP001153331"/>
    </source>
</evidence>
<name>A0ACC2IAB8_9PLEO</name>
<accession>A0ACC2IAB8</accession>
<evidence type="ECO:0000313" key="1">
    <source>
        <dbReference type="EMBL" id="KAJ8112086.1"/>
    </source>
</evidence>
<gene>
    <name evidence="1" type="ORF">OPT61_g5467</name>
</gene>
<dbReference type="Proteomes" id="UP001153331">
    <property type="component" value="Unassembled WGS sequence"/>
</dbReference>
<protein>
    <submittedName>
        <fullName evidence="1">Uncharacterized protein</fullName>
    </submittedName>
</protein>
<keyword evidence="2" id="KW-1185">Reference proteome</keyword>
<proteinExistence type="predicted"/>
<reference evidence="1" key="1">
    <citation type="submission" date="2022-11" db="EMBL/GenBank/DDBJ databases">
        <title>Genome Sequence of Boeremia exigua.</title>
        <authorList>
            <person name="Buettner E."/>
        </authorList>
    </citation>
    <scope>NUCLEOTIDE SEQUENCE</scope>
    <source>
        <strain evidence="1">CU02</strain>
    </source>
</reference>
<sequence>MPVASKVASFKSWDIFHYMTGGRKEMVDYTVPCKGIVAYSQHDWKWEELLTREPKEDEFLVEMIATGVCHSDISGYGGIYPRVLGHEGAGRILKLGSEQQEQKYKVGDLVILSAAACLSCHYCTTGHPAYCVDHAALTLASNEPNFVLASNPTKVIGGGFFGQSSFASPVPVKVSCAANVTKLVRDSDELKAYAPLGCGIMTGAGAITHVGRCGPEDVVAVVGLGGVGLAGICAARQRGVKNIIAVDLVQSRIDLALQHGATVGLLSTKEGLAGEDMSAAIKNITPGRLGCSHILDTSPSVAVLGQCMEALQKNGQLLQVGVKPVGAKYELDLLTHMVNGRRLIGVIEGDRDPAEALPELVQWSKDGILPVEKMMKEFEVQQFEEARQKMEEGSVIKSVLVW</sequence>
<dbReference type="EMBL" id="JAPHNI010000352">
    <property type="protein sequence ID" value="KAJ8112086.1"/>
    <property type="molecule type" value="Genomic_DNA"/>
</dbReference>
<organism evidence="1 2">
    <name type="scientific">Boeremia exigua</name>
    <dbReference type="NCBI Taxonomy" id="749465"/>
    <lineage>
        <taxon>Eukaryota</taxon>
        <taxon>Fungi</taxon>
        <taxon>Dikarya</taxon>
        <taxon>Ascomycota</taxon>
        <taxon>Pezizomycotina</taxon>
        <taxon>Dothideomycetes</taxon>
        <taxon>Pleosporomycetidae</taxon>
        <taxon>Pleosporales</taxon>
        <taxon>Pleosporineae</taxon>
        <taxon>Didymellaceae</taxon>
        <taxon>Boeremia</taxon>
    </lineage>
</organism>
<comment type="caution">
    <text evidence="1">The sequence shown here is derived from an EMBL/GenBank/DDBJ whole genome shotgun (WGS) entry which is preliminary data.</text>
</comment>